<dbReference type="InterPro" id="IPR000073">
    <property type="entry name" value="AB_hydrolase_1"/>
</dbReference>
<sequence>MSTPDIYDVLSHPVNIDAGHEPNLNLYRDGGNPVHGVFSFTSRFSGYLHKEDGQYYPTDRFEIAYTKRGDKGPLVLLLHGVPTNRYQYFPIQKRMSPFCRTISIDMLGMGESSKSRNYGKLPQDQGKSGINDPWDWIFDVDYIDELMESLYPGEKFYFVADDWGGGINSHYAAKHPERLLGFIQIDPIAFDGYPVSEIQAIGRASQIPVVDQPGMPDAEFKKAMGAIDQTMVQIFKTMVHDPNVFNQYNLRMLKHPYIDVDYDRSKYRDGEDATSLTLRFKWEAIRVLADRSAILSPALLLPYDEIKNPKG</sequence>
<dbReference type="EMBL" id="BARU01007594">
    <property type="protein sequence ID" value="GAH46420.1"/>
    <property type="molecule type" value="Genomic_DNA"/>
</dbReference>
<dbReference type="GO" id="GO:0016020">
    <property type="term" value="C:membrane"/>
    <property type="evidence" value="ECO:0007669"/>
    <property type="project" value="TreeGrafter"/>
</dbReference>
<feature type="non-terminal residue" evidence="2">
    <location>
        <position position="311"/>
    </location>
</feature>
<reference evidence="2" key="1">
    <citation type="journal article" date="2014" name="Front. Microbiol.">
        <title>High frequency of phylogenetically diverse reductive dehalogenase-homologous genes in deep subseafloor sedimentary metagenomes.</title>
        <authorList>
            <person name="Kawai M."/>
            <person name="Futagami T."/>
            <person name="Toyoda A."/>
            <person name="Takaki Y."/>
            <person name="Nishi S."/>
            <person name="Hori S."/>
            <person name="Arai W."/>
            <person name="Tsubouchi T."/>
            <person name="Morono Y."/>
            <person name="Uchiyama I."/>
            <person name="Ito T."/>
            <person name="Fujiyama A."/>
            <person name="Inagaki F."/>
            <person name="Takami H."/>
        </authorList>
    </citation>
    <scope>NUCLEOTIDE SEQUENCE</scope>
    <source>
        <strain evidence="2">Expedition CK06-06</strain>
    </source>
</reference>
<evidence type="ECO:0000313" key="2">
    <source>
        <dbReference type="EMBL" id="GAH46420.1"/>
    </source>
</evidence>
<comment type="caution">
    <text evidence="2">The sequence shown here is derived from an EMBL/GenBank/DDBJ whole genome shotgun (WGS) entry which is preliminary data.</text>
</comment>
<name>X1GNI2_9ZZZZ</name>
<dbReference type="Gene3D" id="3.40.50.1820">
    <property type="entry name" value="alpha/beta hydrolase"/>
    <property type="match status" value="1"/>
</dbReference>
<dbReference type="AlphaFoldDB" id="X1GNI2"/>
<dbReference type="SUPFAM" id="SSF53474">
    <property type="entry name" value="alpha/beta-Hydrolases"/>
    <property type="match status" value="1"/>
</dbReference>
<gene>
    <name evidence="2" type="ORF">S03H2_14960</name>
</gene>
<feature type="domain" description="AB hydrolase-1" evidence="1">
    <location>
        <begin position="73"/>
        <end position="237"/>
    </location>
</feature>
<dbReference type="PANTHER" id="PTHR43798:SF33">
    <property type="entry name" value="HYDROLASE, PUTATIVE (AFU_ORTHOLOGUE AFUA_2G14860)-RELATED"/>
    <property type="match status" value="1"/>
</dbReference>
<dbReference type="InterPro" id="IPR029058">
    <property type="entry name" value="AB_hydrolase_fold"/>
</dbReference>
<organism evidence="2">
    <name type="scientific">marine sediment metagenome</name>
    <dbReference type="NCBI Taxonomy" id="412755"/>
    <lineage>
        <taxon>unclassified sequences</taxon>
        <taxon>metagenomes</taxon>
        <taxon>ecological metagenomes</taxon>
    </lineage>
</organism>
<protein>
    <recommendedName>
        <fullName evidence="1">AB hydrolase-1 domain-containing protein</fullName>
    </recommendedName>
</protein>
<accession>X1GNI2</accession>
<evidence type="ECO:0000259" key="1">
    <source>
        <dbReference type="Pfam" id="PF00561"/>
    </source>
</evidence>
<dbReference type="PANTHER" id="PTHR43798">
    <property type="entry name" value="MONOACYLGLYCEROL LIPASE"/>
    <property type="match status" value="1"/>
</dbReference>
<dbReference type="InterPro" id="IPR050266">
    <property type="entry name" value="AB_hydrolase_sf"/>
</dbReference>
<proteinExistence type="predicted"/>
<dbReference type="Pfam" id="PF00561">
    <property type="entry name" value="Abhydrolase_1"/>
    <property type="match status" value="1"/>
</dbReference>